<dbReference type="Proteomes" id="UP000198931">
    <property type="component" value="Unassembled WGS sequence"/>
</dbReference>
<keyword evidence="2" id="KW-1185">Reference proteome</keyword>
<dbReference type="Pfam" id="PF13711">
    <property type="entry name" value="DUF4160"/>
    <property type="match status" value="1"/>
</dbReference>
<dbReference type="OrthoDB" id="122670at2"/>
<dbReference type="EMBL" id="FOQT01000002">
    <property type="protein sequence ID" value="SFI06055.1"/>
    <property type="molecule type" value="Genomic_DNA"/>
</dbReference>
<organism evidence="1 2">
    <name type="scientific">Halpernia frigidisoli</name>
    <dbReference type="NCBI Taxonomy" id="1125876"/>
    <lineage>
        <taxon>Bacteria</taxon>
        <taxon>Pseudomonadati</taxon>
        <taxon>Bacteroidota</taxon>
        <taxon>Flavobacteriia</taxon>
        <taxon>Flavobacteriales</taxon>
        <taxon>Weeksellaceae</taxon>
        <taxon>Chryseobacterium group</taxon>
        <taxon>Halpernia</taxon>
    </lineage>
</organism>
<dbReference type="STRING" id="1125876.SAMN05443292_1148"/>
<sequence>MPEISRFYGIIIQMFFMDHNPPHFHINYGDYRAVITINEETIEGFMPARALKLVFEWMELHKEELLENWRLTQIGELPHKIEPLK</sequence>
<accession>A0A1I3F493</accession>
<proteinExistence type="predicted"/>
<name>A0A1I3F493_9FLAO</name>
<evidence type="ECO:0000313" key="1">
    <source>
        <dbReference type="EMBL" id="SFI06055.1"/>
    </source>
</evidence>
<gene>
    <name evidence="1" type="ORF">SAMN05443292_1148</name>
</gene>
<dbReference type="AlphaFoldDB" id="A0A1I3F493"/>
<evidence type="ECO:0000313" key="2">
    <source>
        <dbReference type="Proteomes" id="UP000198931"/>
    </source>
</evidence>
<protein>
    <recommendedName>
        <fullName evidence="3">Transcriptional regulator</fullName>
    </recommendedName>
</protein>
<evidence type="ECO:0008006" key="3">
    <source>
        <dbReference type="Google" id="ProtNLM"/>
    </source>
</evidence>
<dbReference type="RefSeq" id="WP_090079195.1">
    <property type="nucleotide sequence ID" value="NZ_FOQT01000002.1"/>
</dbReference>
<dbReference type="InterPro" id="IPR025427">
    <property type="entry name" value="DUF4160"/>
</dbReference>
<reference evidence="1 2" key="1">
    <citation type="submission" date="2016-10" db="EMBL/GenBank/DDBJ databases">
        <authorList>
            <person name="de Groot N.N."/>
        </authorList>
    </citation>
    <scope>NUCLEOTIDE SEQUENCE [LARGE SCALE GENOMIC DNA]</scope>
    <source>
        <strain evidence="1 2">DSM 26000</strain>
    </source>
</reference>